<protein>
    <recommendedName>
        <fullName evidence="3">PKD domain-containing protein</fullName>
    </recommendedName>
</protein>
<comment type="caution">
    <text evidence="1">The sequence shown here is derived from an EMBL/GenBank/DDBJ whole genome shotgun (WGS) entry which is preliminary data.</text>
</comment>
<dbReference type="Proteomes" id="UP001236663">
    <property type="component" value="Unassembled WGS sequence"/>
</dbReference>
<accession>A0ABT8C4D0</accession>
<dbReference type="RefSeq" id="WP_163384638.1">
    <property type="nucleotide sequence ID" value="NZ_JAUFQS010000003.1"/>
</dbReference>
<name>A0ABT8C4D0_9BACT</name>
<evidence type="ECO:0008006" key="3">
    <source>
        <dbReference type="Google" id="ProtNLM"/>
    </source>
</evidence>
<dbReference type="EMBL" id="JAUFQS010000003">
    <property type="protein sequence ID" value="MDN3686473.1"/>
    <property type="molecule type" value="Genomic_DNA"/>
</dbReference>
<gene>
    <name evidence="1" type="ORF">QWZ15_01420</name>
</gene>
<dbReference type="Gene3D" id="2.60.40.10">
    <property type="entry name" value="Immunoglobulins"/>
    <property type="match status" value="2"/>
</dbReference>
<proteinExistence type="predicted"/>
<evidence type="ECO:0000313" key="2">
    <source>
        <dbReference type="Proteomes" id="UP001236663"/>
    </source>
</evidence>
<sequence>MVLIRKIMLLVLLILGFSIHGFSQNQSDLLDLRDCSNGCTSSNYTIESVYLSDASGTPITNSLLTCTPGVEQTTYISFTYTTSSGSPVDNGRLFADLVVGDSSLYLNYFFGTIPSAKTTSDTLTLSQFPLSWTCGEVVILQNPLLAWTTNAQDYSTSYACNDYPAAQCQKTIDIVVDAPLAVQFEYSAACPVSGSSEVTFTSTTNGGREAYQYNWAFTNAVSSSATVANPVIQFNGPGTAELTVTDANGTQNTFSSAVDVPVTTDLTATLTDHTDDENPNGAIDLTMVSSGAYTFAWTGPNGFSSSQQDLIDLIAGEYTLIVTDAFGCTSTWNFEVLYFGALPITWGKVEARVQPDPSTVTIKWTTLKERESSHFEIQRAIEDIANFETLGVISSKGNSNELTQYQFEDRLTASTGHRVFYRICHYNMDGSYEFSQTVAADVTQIAKGTKHWVIYPNPWQEETLFLSYRGPDLLSKTPLRIKIIGPGTSIVVKTEWNRAPLELDQWAPYFPRGLLVVEIHYAGKIQRLKLIHK</sequence>
<evidence type="ECO:0000313" key="1">
    <source>
        <dbReference type="EMBL" id="MDN3686473.1"/>
    </source>
</evidence>
<dbReference type="CDD" id="cd00146">
    <property type="entry name" value="PKD"/>
    <property type="match status" value="1"/>
</dbReference>
<keyword evidence="2" id="KW-1185">Reference proteome</keyword>
<organism evidence="1 2">
    <name type="scientific">Cyclobacterium jeungdonense</name>
    <dbReference type="NCBI Taxonomy" id="708087"/>
    <lineage>
        <taxon>Bacteria</taxon>
        <taxon>Pseudomonadati</taxon>
        <taxon>Bacteroidota</taxon>
        <taxon>Cytophagia</taxon>
        <taxon>Cytophagales</taxon>
        <taxon>Cyclobacteriaceae</taxon>
        <taxon>Cyclobacterium</taxon>
    </lineage>
</organism>
<reference evidence="2" key="1">
    <citation type="journal article" date="2019" name="Int. J. Syst. Evol. Microbiol.">
        <title>The Global Catalogue of Microorganisms (GCM) 10K type strain sequencing project: providing services to taxonomists for standard genome sequencing and annotation.</title>
        <authorList>
            <consortium name="The Broad Institute Genomics Platform"/>
            <consortium name="The Broad Institute Genome Sequencing Center for Infectious Disease"/>
            <person name="Wu L."/>
            <person name="Ma J."/>
        </authorList>
    </citation>
    <scope>NUCLEOTIDE SEQUENCE [LARGE SCALE GENOMIC DNA]</scope>
    <source>
        <strain evidence="2">CECT 7706</strain>
    </source>
</reference>
<dbReference type="InterPro" id="IPR013783">
    <property type="entry name" value="Ig-like_fold"/>
</dbReference>